<feature type="compositionally biased region" description="Polar residues" evidence="7">
    <location>
        <begin position="307"/>
        <end position="319"/>
    </location>
</feature>
<sequence length="326" mass="36732">MNNIVRGPININFDITNRCNLNCLHCYNSSGEGDFSFELSDNEVLNIVDQIIEMKPYNVCICGGETLIRKRLVLKVLEKLTKANISCGMVTNGILLTEELAKSLKKKGINNIQISLDGKKWAHNNLRNNKNAYDGAIRGLKLLSKYNIISGIAFSPTKWNISEFDSVFSLAEELGVHEVRLQDLMPVGRAEKNLHILPSEKEYRQLKKEYNKKILENLNGKTNVNVAWGDPIDHLLVFTESFSNSSYTDTICILSDGSITPSIYLPKTFGNLRKHTLSEYWIGGLNQIWGSEHIISMVSKLTSVKQMTTPSNNTQSNRSTEFDILN</sequence>
<evidence type="ECO:0000256" key="6">
    <source>
        <dbReference type="ARBA" id="ARBA00023014"/>
    </source>
</evidence>
<dbReference type="InterPro" id="IPR013785">
    <property type="entry name" value="Aldolase_TIM"/>
</dbReference>
<evidence type="ECO:0000259" key="8">
    <source>
        <dbReference type="PROSITE" id="PS51918"/>
    </source>
</evidence>
<dbReference type="AlphaFoldDB" id="A0ABC9TN73"/>
<dbReference type="SUPFAM" id="SSF102114">
    <property type="entry name" value="Radical SAM enzymes"/>
    <property type="match status" value="1"/>
</dbReference>
<evidence type="ECO:0000256" key="4">
    <source>
        <dbReference type="ARBA" id="ARBA00022723"/>
    </source>
</evidence>
<evidence type="ECO:0000256" key="3">
    <source>
        <dbReference type="ARBA" id="ARBA00022691"/>
    </source>
</evidence>
<dbReference type="GO" id="GO:0051539">
    <property type="term" value="F:4 iron, 4 sulfur cluster binding"/>
    <property type="evidence" value="ECO:0007669"/>
    <property type="project" value="UniProtKB-KW"/>
</dbReference>
<keyword evidence="6" id="KW-0411">Iron-sulfur</keyword>
<evidence type="ECO:0000256" key="2">
    <source>
        <dbReference type="ARBA" id="ARBA00022485"/>
    </source>
</evidence>
<dbReference type="InterPro" id="IPR007197">
    <property type="entry name" value="rSAM"/>
</dbReference>
<dbReference type="GO" id="GO:0046872">
    <property type="term" value="F:metal ion binding"/>
    <property type="evidence" value="ECO:0007669"/>
    <property type="project" value="UniProtKB-KW"/>
</dbReference>
<dbReference type="PROSITE" id="PS51918">
    <property type="entry name" value="RADICAL_SAM"/>
    <property type="match status" value="1"/>
</dbReference>
<dbReference type="SFLD" id="SFLDG01386">
    <property type="entry name" value="main_SPASM_domain-containing"/>
    <property type="match status" value="1"/>
</dbReference>
<keyword evidence="4" id="KW-0479">Metal-binding</keyword>
<dbReference type="SFLD" id="SFLDG01067">
    <property type="entry name" value="SPASM/twitch_domain_containing"/>
    <property type="match status" value="1"/>
</dbReference>
<dbReference type="InterPro" id="IPR058240">
    <property type="entry name" value="rSAM_sf"/>
</dbReference>
<dbReference type="RefSeq" id="WP_010830586.1">
    <property type="nucleotide sequence ID" value="NZ_KE351843.1"/>
</dbReference>
<dbReference type="PANTHER" id="PTHR11228">
    <property type="entry name" value="RADICAL SAM DOMAIN PROTEIN"/>
    <property type="match status" value="1"/>
</dbReference>
<dbReference type="SFLD" id="SFLDS00029">
    <property type="entry name" value="Radical_SAM"/>
    <property type="match status" value="1"/>
</dbReference>
<comment type="cofactor">
    <cofactor evidence="1">
        <name>[4Fe-4S] cluster</name>
        <dbReference type="ChEBI" id="CHEBI:49883"/>
    </cofactor>
</comment>
<dbReference type="Gene3D" id="3.20.20.70">
    <property type="entry name" value="Aldolase class I"/>
    <property type="match status" value="1"/>
</dbReference>
<evidence type="ECO:0000256" key="7">
    <source>
        <dbReference type="SAM" id="MobiDB-lite"/>
    </source>
</evidence>
<evidence type="ECO:0000313" key="9">
    <source>
        <dbReference type="EMBL" id="EPI12310.1"/>
    </source>
</evidence>
<keyword evidence="3" id="KW-0949">S-adenosyl-L-methionine</keyword>
<gene>
    <name evidence="9" type="ORF">D358_00067</name>
</gene>
<evidence type="ECO:0000313" key="10">
    <source>
        <dbReference type="Proteomes" id="UP000015750"/>
    </source>
</evidence>
<name>A0ABC9TN73_ENTFL</name>
<dbReference type="CDD" id="cd01335">
    <property type="entry name" value="Radical_SAM"/>
    <property type="match status" value="1"/>
</dbReference>
<feature type="region of interest" description="Disordered" evidence="7">
    <location>
        <begin position="307"/>
        <end position="326"/>
    </location>
</feature>
<comment type="caution">
    <text evidence="9">The sequence shown here is derived from an EMBL/GenBank/DDBJ whole genome shotgun (WGS) entry which is preliminary data.</text>
</comment>
<dbReference type="PANTHER" id="PTHR11228:SF7">
    <property type="entry name" value="PQQA PEPTIDE CYCLASE"/>
    <property type="match status" value="1"/>
</dbReference>
<proteinExistence type="predicted"/>
<organism evidence="9 10">
    <name type="scientific">Enterococcus faecalis RP2S-4</name>
    <dbReference type="NCBI Taxonomy" id="1244145"/>
    <lineage>
        <taxon>Bacteria</taxon>
        <taxon>Bacillati</taxon>
        <taxon>Bacillota</taxon>
        <taxon>Bacilli</taxon>
        <taxon>Lactobacillales</taxon>
        <taxon>Enterococcaceae</taxon>
        <taxon>Enterococcus</taxon>
    </lineage>
</organism>
<dbReference type="PIRSF" id="PIRSF037420">
    <property type="entry name" value="PQQ_syn_pqqE"/>
    <property type="match status" value="1"/>
</dbReference>
<protein>
    <submittedName>
        <fullName evidence="9">Radical SAM domain protein</fullName>
    </submittedName>
</protein>
<keyword evidence="5" id="KW-0408">Iron</keyword>
<dbReference type="EMBL" id="ATIR01000004">
    <property type="protein sequence ID" value="EPI12310.1"/>
    <property type="molecule type" value="Genomic_DNA"/>
</dbReference>
<dbReference type="InterPro" id="IPR017200">
    <property type="entry name" value="PqqE-like"/>
</dbReference>
<feature type="domain" description="Radical SAM core" evidence="8">
    <location>
        <begin position="5"/>
        <end position="221"/>
    </location>
</feature>
<dbReference type="Proteomes" id="UP000015750">
    <property type="component" value="Unassembled WGS sequence"/>
</dbReference>
<dbReference type="InterPro" id="IPR050377">
    <property type="entry name" value="Radical_SAM_PqqE_MftC-like"/>
</dbReference>
<reference evidence="9 10" key="1">
    <citation type="submission" date="2013-06" db="EMBL/GenBank/DDBJ databases">
        <authorList>
            <person name="Weinstock G."/>
            <person name="Sodergren E."/>
            <person name="Lobos E.A."/>
            <person name="Fulton L."/>
            <person name="Fulton R."/>
            <person name="Courtney L."/>
            <person name="Fronick C."/>
            <person name="O'Laughlin M."/>
            <person name="Godfrey J."/>
            <person name="Wilson R.M."/>
            <person name="Miner T."/>
            <person name="Farmer C."/>
            <person name="Delehaunty K."/>
            <person name="Cordes M."/>
            <person name="Minx P."/>
            <person name="Tomlinson C."/>
            <person name="Chen J."/>
            <person name="Wollam A."/>
            <person name="Pepin K.H."/>
            <person name="Bhonagiri V."/>
            <person name="Zhang X."/>
            <person name="Warren W."/>
            <person name="Mitreva M."/>
            <person name="Mardis E.R."/>
            <person name="Wilson R.K."/>
        </authorList>
    </citation>
    <scope>NUCLEOTIDE SEQUENCE [LARGE SCALE GENOMIC DNA]</scope>
    <source>
        <strain evidence="9 10">RP2S-4</strain>
    </source>
</reference>
<evidence type="ECO:0000256" key="1">
    <source>
        <dbReference type="ARBA" id="ARBA00001966"/>
    </source>
</evidence>
<accession>A0ABC9TN73</accession>
<keyword evidence="2" id="KW-0004">4Fe-4S</keyword>
<dbReference type="Pfam" id="PF04055">
    <property type="entry name" value="Radical_SAM"/>
    <property type="match status" value="1"/>
</dbReference>
<evidence type="ECO:0000256" key="5">
    <source>
        <dbReference type="ARBA" id="ARBA00023004"/>
    </source>
</evidence>